<reference evidence="1" key="1">
    <citation type="journal article" date="2014" name="Front. Microbiol.">
        <title>High frequency of phylogenetically diverse reductive dehalogenase-homologous genes in deep subseafloor sedimentary metagenomes.</title>
        <authorList>
            <person name="Kawai M."/>
            <person name="Futagami T."/>
            <person name="Toyoda A."/>
            <person name="Takaki Y."/>
            <person name="Nishi S."/>
            <person name="Hori S."/>
            <person name="Arai W."/>
            <person name="Tsubouchi T."/>
            <person name="Morono Y."/>
            <person name="Uchiyama I."/>
            <person name="Ito T."/>
            <person name="Fujiyama A."/>
            <person name="Inagaki F."/>
            <person name="Takami H."/>
        </authorList>
    </citation>
    <scope>NUCLEOTIDE SEQUENCE</scope>
    <source>
        <strain evidence="1">Expedition CK06-06</strain>
    </source>
</reference>
<dbReference type="AlphaFoldDB" id="X0XRA0"/>
<feature type="non-terminal residue" evidence="1">
    <location>
        <position position="1"/>
    </location>
</feature>
<proteinExistence type="predicted"/>
<comment type="caution">
    <text evidence="1">The sequence shown here is derived from an EMBL/GenBank/DDBJ whole genome shotgun (WGS) entry which is preliminary data.</text>
</comment>
<gene>
    <name evidence="1" type="ORF">S01H1_61910</name>
</gene>
<name>X0XRA0_9ZZZZ</name>
<organism evidence="1">
    <name type="scientific">marine sediment metagenome</name>
    <dbReference type="NCBI Taxonomy" id="412755"/>
    <lineage>
        <taxon>unclassified sequences</taxon>
        <taxon>metagenomes</taxon>
        <taxon>ecological metagenomes</taxon>
    </lineage>
</organism>
<protein>
    <submittedName>
        <fullName evidence="1">Uncharacterized protein</fullName>
    </submittedName>
</protein>
<evidence type="ECO:0000313" key="1">
    <source>
        <dbReference type="EMBL" id="GAG37857.1"/>
    </source>
</evidence>
<sequence length="55" mass="6428">STDAKQLLVNLLYLYFSVIAQQLLEFCNPGEHLFEEYLGIFMALELEGFVRTRFP</sequence>
<dbReference type="EMBL" id="BARS01040635">
    <property type="protein sequence ID" value="GAG37857.1"/>
    <property type="molecule type" value="Genomic_DNA"/>
</dbReference>
<accession>X0XRA0</accession>